<dbReference type="PROSITE" id="PS50294">
    <property type="entry name" value="WD_REPEATS_REGION"/>
    <property type="match status" value="1"/>
</dbReference>
<protein>
    <submittedName>
        <fullName evidence="2">Uncharacterized protein</fullName>
    </submittedName>
</protein>
<dbReference type="AlphaFoldDB" id="A0A448WST4"/>
<dbReference type="InterPro" id="IPR015943">
    <property type="entry name" value="WD40/YVTN_repeat-like_dom_sf"/>
</dbReference>
<dbReference type="Gene3D" id="2.130.10.10">
    <property type="entry name" value="YVTN repeat-like/Quinoprotein amine dehydrogenase"/>
    <property type="match status" value="1"/>
</dbReference>
<keyword evidence="3" id="KW-1185">Reference proteome</keyword>
<comment type="caution">
    <text evidence="2">The sequence shown here is derived from an EMBL/GenBank/DDBJ whole genome shotgun (WGS) entry which is preliminary data.</text>
</comment>
<dbReference type="PANTHER" id="PTHR46362">
    <property type="entry name" value="GEM-ASSOCIATED PROTEIN 5"/>
    <property type="match status" value="1"/>
</dbReference>
<dbReference type="InterPro" id="IPR052640">
    <property type="entry name" value="Gemin-5"/>
</dbReference>
<dbReference type="PROSITE" id="PS50082">
    <property type="entry name" value="WD_REPEATS_2"/>
    <property type="match status" value="1"/>
</dbReference>
<keyword evidence="1" id="KW-0853">WD repeat</keyword>
<dbReference type="Proteomes" id="UP000784294">
    <property type="component" value="Unassembled WGS sequence"/>
</dbReference>
<dbReference type="GO" id="GO:0000387">
    <property type="term" value="P:spliceosomal snRNP assembly"/>
    <property type="evidence" value="ECO:0007669"/>
    <property type="project" value="TreeGrafter"/>
</dbReference>
<sequence>MSAGITSLAWHPLRHQEHLLALGSESGIVDVLDTSKPIRHGSGSRLYGQSMGSIVYRVAWGPPLLPRARRENISGSDAVQVAGDADLTFIADEKKDKASKNLFVYSICKGKLWFHFGHGRQPCEVGSKLPVPNESYLDSSTLLSDVAFRFASPSSDPISSSFSCIFSVGLLSGDVDIFALSRNESDQDYFHCHYVCRVKIHNKCINSLVWSPDPSYWLAIGSNEIFITITDLKSVLLLASGSHEKLGHRITPELTSHLLRIEGHSNRITSLDWSPFSPGLLLSVSYDGTANVWQISPRSDSASAPSGQEAPVLYNMTPLANFRGHRLRLYAGLWSRQEPDLVITGGECSSIFSWRPSLQAAFQQPPSSRRFRPPLAPKVVEVDSSNVTSLSSHDSDSVVIKSGISLLTPDSGKTGETYETNGSYSVSGPGELTKKHESAGFTIAQICNEDISLSGRARKEKARHGGLMRRMAGEGRDAGGFIRRPSLFPSLFGGPGVCTSPEPTNSCLDFSCIPPVQLNSRLQTALMLTRHMASLEKFEPGQSGGLGPETASPPSLMAALVYGVPDDYPSRRMHLVRLVEAEANRHLAVFTEAEEKAQIRQSGSAPMVASGHWLHLEAYFFLLIWLGRATLVAQSAKLYGYFPYWLLWALQMAVSPPMPIQALDDEIDLLVEKVGAKIFRATCSVSCLLLFLDGITS</sequence>
<dbReference type="EMBL" id="CAAALY010040650">
    <property type="protein sequence ID" value="VEL19218.1"/>
    <property type="molecule type" value="Genomic_DNA"/>
</dbReference>
<dbReference type="Pfam" id="PF00400">
    <property type="entry name" value="WD40"/>
    <property type="match status" value="1"/>
</dbReference>
<dbReference type="OrthoDB" id="7326421at2759"/>
<evidence type="ECO:0000313" key="3">
    <source>
        <dbReference type="Proteomes" id="UP000784294"/>
    </source>
</evidence>
<feature type="repeat" description="WD" evidence="1">
    <location>
        <begin position="261"/>
        <end position="303"/>
    </location>
</feature>
<name>A0A448WST4_9PLAT</name>
<reference evidence="2" key="1">
    <citation type="submission" date="2018-11" db="EMBL/GenBank/DDBJ databases">
        <authorList>
            <consortium name="Pathogen Informatics"/>
        </authorList>
    </citation>
    <scope>NUCLEOTIDE SEQUENCE</scope>
</reference>
<proteinExistence type="predicted"/>
<gene>
    <name evidence="2" type="ORF">PXEA_LOCUS12658</name>
</gene>
<dbReference type="InterPro" id="IPR036322">
    <property type="entry name" value="WD40_repeat_dom_sf"/>
</dbReference>
<dbReference type="GO" id="GO:0005634">
    <property type="term" value="C:nucleus"/>
    <property type="evidence" value="ECO:0007669"/>
    <property type="project" value="TreeGrafter"/>
</dbReference>
<accession>A0A448WST4</accession>
<dbReference type="PANTHER" id="PTHR46362:SF1">
    <property type="entry name" value="GEM-ASSOCIATED PROTEIN 5"/>
    <property type="match status" value="1"/>
</dbReference>
<dbReference type="GO" id="GO:0003730">
    <property type="term" value="F:mRNA 3'-UTR binding"/>
    <property type="evidence" value="ECO:0007669"/>
    <property type="project" value="TreeGrafter"/>
</dbReference>
<evidence type="ECO:0000256" key="1">
    <source>
        <dbReference type="PROSITE-ProRule" id="PRU00221"/>
    </source>
</evidence>
<evidence type="ECO:0000313" key="2">
    <source>
        <dbReference type="EMBL" id="VEL19218.1"/>
    </source>
</evidence>
<dbReference type="SMART" id="SM00320">
    <property type="entry name" value="WD40"/>
    <property type="match status" value="3"/>
</dbReference>
<dbReference type="GO" id="GO:0032797">
    <property type="term" value="C:SMN complex"/>
    <property type="evidence" value="ECO:0007669"/>
    <property type="project" value="TreeGrafter"/>
</dbReference>
<dbReference type="SUPFAM" id="SSF50978">
    <property type="entry name" value="WD40 repeat-like"/>
    <property type="match status" value="1"/>
</dbReference>
<organism evidence="2 3">
    <name type="scientific">Protopolystoma xenopodis</name>
    <dbReference type="NCBI Taxonomy" id="117903"/>
    <lineage>
        <taxon>Eukaryota</taxon>
        <taxon>Metazoa</taxon>
        <taxon>Spiralia</taxon>
        <taxon>Lophotrochozoa</taxon>
        <taxon>Platyhelminthes</taxon>
        <taxon>Monogenea</taxon>
        <taxon>Polyopisthocotylea</taxon>
        <taxon>Polystomatidea</taxon>
        <taxon>Polystomatidae</taxon>
        <taxon>Protopolystoma</taxon>
    </lineage>
</organism>
<dbReference type="InterPro" id="IPR001680">
    <property type="entry name" value="WD40_rpt"/>
</dbReference>